<accession>A0A5C3QE83</accession>
<dbReference type="Proteomes" id="UP000305067">
    <property type="component" value="Unassembled WGS sequence"/>
</dbReference>
<feature type="compositionally biased region" description="Polar residues" evidence="1">
    <location>
        <begin position="142"/>
        <end position="157"/>
    </location>
</feature>
<sequence length="715" mass="76001">MVCVTQHGPYYDHGMSRSMSGRPMYRSPGYNSPGIKPESPQHDQGVGVSFKNNEINSASQEDAEARRVEDALARLRTRTRPLKPTNLVDLGQTDPEREMSARARLVSQEALRRPPLEAEVADSNEGYARKRRRSVLRPWDPTNANTSGDLNASNTYPTRPRAGSFPMMPASMPRFESTTYLPNPSTTEPSFPPLFSVPRRVQGLHIDTACNPTDSSPLATGTLLYPSTMTSPSLTPSPITPSSVTNAYHLISTPSTSFASRSPFNSRPSPLSPTKPNHFDASAGIIAPLPPGMSAPPSPTSNLRERRGISLSISFPNSAMARFRTQTPSSAPPTTLPSGPELTSGRRPGPDSFYPHLDASAFAMHRPRAETVGGPSEFRSRAEMHGLPRSAWTPDACAEQMAQMHTIPRETESMTRGQPGSGSTTPNHFASSSTGPYRPQPSQLGSTGLRSAGGHIRFPRPTGSATGTPHRPTLKPFPVNASLAPSLVPSEESTPLLKFQFQTGHNSSQVLYDYNQAPPAPMRTRARAQTTSGVVPLVGTGGTAYGVASSLRDDADLAYNAPRRPDSWGAGPGKWVELGLDLDPGDGGGVASLSGVAGLGNSGSSSGVHPLDLAQIRGGMSSSLYPQPTLRHPGPWETYPNLLDGGGDVAHVALGAGPSWLSGPSSQFDSMGASVDSFPTELDSLGQGSGLGYPMDVDAEGEDEATRFFNAYINT</sequence>
<dbReference type="EMBL" id="ML178829">
    <property type="protein sequence ID" value="TFL00385.1"/>
    <property type="molecule type" value="Genomic_DNA"/>
</dbReference>
<feature type="compositionally biased region" description="Polar residues" evidence="1">
    <location>
        <begin position="256"/>
        <end position="275"/>
    </location>
</feature>
<feature type="region of interest" description="Disordered" evidence="1">
    <location>
        <begin position="124"/>
        <end position="192"/>
    </location>
</feature>
<evidence type="ECO:0000313" key="2">
    <source>
        <dbReference type="EMBL" id="TFL00385.1"/>
    </source>
</evidence>
<organism evidence="2 3">
    <name type="scientific">Pterulicium gracile</name>
    <dbReference type="NCBI Taxonomy" id="1884261"/>
    <lineage>
        <taxon>Eukaryota</taxon>
        <taxon>Fungi</taxon>
        <taxon>Dikarya</taxon>
        <taxon>Basidiomycota</taxon>
        <taxon>Agaricomycotina</taxon>
        <taxon>Agaricomycetes</taxon>
        <taxon>Agaricomycetidae</taxon>
        <taxon>Agaricales</taxon>
        <taxon>Pleurotineae</taxon>
        <taxon>Pterulaceae</taxon>
        <taxon>Pterulicium</taxon>
    </lineage>
</organism>
<keyword evidence="3" id="KW-1185">Reference proteome</keyword>
<feature type="compositionally biased region" description="Polar residues" evidence="1">
    <location>
        <begin position="414"/>
        <end position="449"/>
    </location>
</feature>
<feature type="region of interest" description="Disordered" evidence="1">
    <location>
        <begin position="256"/>
        <end position="279"/>
    </location>
</feature>
<gene>
    <name evidence="2" type="ORF">BDV98DRAFT_114089</name>
</gene>
<feature type="region of interest" description="Disordered" evidence="1">
    <location>
        <begin position="408"/>
        <end position="473"/>
    </location>
</feature>
<evidence type="ECO:0000256" key="1">
    <source>
        <dbReference type="SAM" id="MobiDB-lite"/>
    </source>
</evidence>
<dbReference type="AlphaFoldDB" id="A0A5C3QE83"/>
<name>A0A5C3QE83_9AGAR</name>
<evidence type="ECO:0000313" key="3">
    <source>
        <dbReference type="Proteomes" id="UP000305067"/>
    </source>
</evidence>
<proteinExistence type="predicted"/>
<feature type="compositionally biased region" description="Polar residues" evidence="1">
    <location>
        <begin position="176"/>
        <end position="189"/>
    </location>
</feature>
<protein>
    <submittedName>
        <fullName evidence="2">Uncharacterized protein</fullName>
    </submittedName>
</protein>
<feature type="region of interest" description="Disordered" evidence="1">
    <location>
        <begin position="14"/>
        <end position="46"/>
    </location>
</feature>
<feature type="region of interest" description="Disordered" evidence="1">
    <location>
        <begin position="324"/>
        <end position="350"/>
    </location>
</feature>
<reference evidence="2 3" key="1">
    <citation type="journal article" date="2019" name="Nat. Ecol. Evol.">
        <title>Megaphylogeny resolves global patterns of mushroom evolution.</title>
        <authorList>
            <person name="Varga T."/>
            <person name="Krizsan K."/>
            <person name="Foldi C."/>
            <person name="Dima B."/>
            <person name="Sanchez-Garcia M."/>
            <person name="Sanchez-Ramirez S."/>
            <person name="Szollosi G.J."/>
            <person name="Szarkandi J.G."/>
            <person name="Papp V."/>
            <person name="Albert L."/>
            <person name="Andreopoulos W."/>
            <person name="Angelini C."/>
            <person name="Antonin V."/>
            <person name="Barry K.W."/>
            <person name="Bougher N.L."/>
            <person name="Buchanan P."/>
            <person name="Buyck B."/>
            <person name="Bense V."/>
            <person name="Catcheside P."/>
            <person name="Chovatia M."/>
            <person name="Cooper J."/>
            <person name="Damon W."/>
            <person name="Desjardin D."/>
            <person name="Finy P."/>
            <person name="Geml J."/>
            <person name="Haridas S."/>
            <person name="Hughes K."/>
            <person name="Justo A."/>
            <person name="Karasinski D."/>
            <person name="Kautmanova I."/>
            <person name="Kiss B."/>
            <person name="Kocsube S."/>
            <person name="Kotiranta H."/>
            <person name="LaButti K.M."/>
            <person name="Lechner B.E."/>
            <person name="Liimatainen K."/>
            <person name="Lipzen A."/>
            <person name="Lukacs Z."/>
            <person name="Mihaltcheva S."/>
            <person name="Morgado L.N."/>
            <person name="Niskanen T."/>
            <person name="Noordeloos M.E."/>
            <person name="Ohm R.A."/>
            <person name="Ortiz-Santana B."/>
            <person name="Ovrebo C."/>
            <person name="Racz N."/>
            <person name="Riley R."/>
            <person name="Savchenko A."/>
            <person name="Shiryaev A."/>
            <person name="Soop K."/>
            <person name="Spirin V."/>
            <person name="Szebenyi C."/>
            <person name="Tomsovsky M."/>
            <person name="Tulloss R.E."/>
            <person name="Uehling J."/>
            <person name="Grigoriev I.V."/>
            <person name="Vagvolgyi C."/>
            <person name="Papp T."/>
            <person name="Martin F.M."/>
            <person name="Miettinen O."/>
            <person name="Hibbett D.S."/>
            <person name="Nagy L.G."/>
        </authorList>
    </citation>
    <scope>NUCLEOTIDE SEQUENCE [LARGE SCALE GENOMIC DNA]</scope>
    <source>
        <strain evidence="2 3">CBS 309.79</strain>
    </source>
</reference>